<dbReference type="PANTHER" id="PTHR12549">
    <property type="entry name" value="JMJC DOMAIN-CONTAINING HISTONE DEMETHYLATION PROTEIN"/>
    <property type="match status" value="1"/>
</dbReference>
<dbReference type="PANTHER" id="PTHR12549:SF38">
    <property type="entry name" value="JMJC DOMAIN-CONTAINING HISTONE DEMETHYLASE 2, ISOFORM A"/>
    <property type="match status" value="1"/>
</dbReference>
<dbReference type="GO" id="GO:0031490">
    <property type="term" value="F:chromatin DNA binding"/>
    <property type="evidence" value="ECO:0007669"/>
    <property type="project" value="TreeGrafter"/>
</dbReference>
<dbReference type="InterPro" id="IPR017956">
    <property type="entry name" value="AT_hook_DNA-bd_motif"/>
</dbReference>
<dbReference type="InterPro" id="IPR014977">
    <property type="entry name" value="WRC_dom"/>
</dbReference>
<evidence type="ECO:0000259" key="11">
    <source>
        <dbReference type="PROSITE" id="PS51184"/>
    </source>
</evidence>
<keyword evidence="7" id="KW-0862">Zinc</keyword>
<dbReference type="PROSITE" id="PS50089">
    <property type="entry name" value="ZF_RING_2"/>
    <property type="match status" value="1"/>
</dbReference>
<evidence type="ECO:0000259" key="10">
    <source>
        <dbReference type="PROSITE" id="PS50089"/>
    </source>
</evidence>
<evidence type="ECO:0000259" key="12">
    <source>
        <dbReference type="PROSITE" id="PS51667"/>
    </source>
</evidence>
<comment type="subcellular location">
    <subcellularLocation>
        <location evidence="1">Nucleus</location>
    </subcellularLocation>
</comment>
<protein>
    <recommendedName>
        <fullName evidence="15">Lysine-specific demethylase JMJ25</fullName>
    </recommendedName>
</protein>
<comment type="similarity">
    <text evidence="2">Belongs to the JARID1 histone demethylase family.</text>
</comment>
<keyword evidence="3" id="KW-0479">Metal-binding</keyword>
<evidence type="ECO:0000256" key="3">
    <source>
        <dbReference type="ARBA" id="ARBA00022723"/>
    </source>
</evidence>
<dbReference type="SUPFAM" id="SSF51197">
    <property type="entry name" value="Clavaminate synthase-like"/>
    <property type="match status" value="1"/>
</dbReference>
<keyword evidence="6" id="KW-0539">Nucleus</keyword>
<feature type="domain" description="RING-type" evidence="10">
    <location>
        <begin position="740"/>
        <end position="789"/>
    </location>
</feature>
<feature type="region of interest" description="Disordered" evidence="9">
    <location>
        <begin position="322"/>
        <end position="361"/>
    </location>
</feature>
<evidence type="ECO:0000256" key="6">
    <source>
        <dbReference type="ARBA" id="ARBA00023242"/>
    </source>
</evidence>
<reference evidence="13" key="1">
    <citation type="journal article" date="2017" name="Nature">
        <title>The genome of Chenopodium quinoa.</title>
        <authorList>
            <person name="Jarvis D.E."/>
            <person name="Ho Y.S."/>
            <person name="Lightfoot D.J."/>
            <person name="Schmoeckel S.M."/>
            <person name="Li B."/>
            <person name="Borm T.J.A."/>
            <person name="Ohyanagi H."/>
            <person name="Mineta K."/>
            <person name="Michell C.T."/>
            <person name="Saber N."/>
            <person name="Kharbatia N.M."/>
            <person name="Rupper R.R."/>
            <person name="Sharp A.R."/>
            <person name="Dally N."/>
            <person name="Boughton B.A."/>
            <person name="Woo Y.H."/>
            <person name="Gao G."/>
            <person name="Schijlen E.G.W.M."/>
            <person name="Guo X."/>
            <person name="Momin A.A."/>
            <person name="Negrao S."/>
            <person name="Al-Babili S."/>
            <person name="Gehring C."/>
            <person name="Roessner U."/>
            <person name="Jung C."/>
            <person name="Murphy K."/>
            <person name="Arold S.T."/>
            <person name="Gojobori T."/>
            <person name="van der Linden C.G."/>
            <person name="van Loo E.N."/>
            <person name="Jellen E.N."/>
            <person name="Maughan P.J."/>
            <person name="Tester M."/>
        </authorList>
    </citation>
    <scope>NUCLEOTIDE SEQUENCE [LARGE SCALE GENOMIC DNA]</scope>
    <source>
        <strain evidence="13">cv. PI 614886</strain>
    </source>
</reference>
<feature type="compositionally biased region" description="Low complexity" evidence="9">
    <location>
        <begin position="1338"/>
        <end position="1347"/>
    </location>
</feature>
<dbReference type="SMART" id="SM00384">
    <property type="entry name" value="AT_hook"/>
    <property type="match status" value="4"/>
</dbReference>
<evidence type="ECO:0000256" key="7">
    <source>
        <dbReference type="PROSITE-ProRule" id="PRU00175"/>
    </source>
</evidence>
<feature type="region of interest" description="Disordered" evidence="9">
    <location>
        <begin position="1337"/>
        <end position="1362"/>
    </location>
</feature>
<dbReference type="InterPro" id="IPR018866">
    <property type="entry name" value="Znf-4CXXC_R1"/>
</dbReference>
<dbReference type="OMA" id="YLMCKIN"/>
<dbReference type="InterPro" id="IPR045109">
    <property type="entry name" value="LSDs-like"/>
</dbReference>
<name>A0A803L2J9_CHEQI</name>
<dbReference type="GO" id="GO:0003712">
    <property type="term" value="F:transcription coregulator activity"/>
    <property type="evidence" value="ECO:0007669"/>
    <property type="project" value="TreeGrafter"/>
</dbReference>
<dbReference type="PROSITE" id="PS51184">
    <property type="entry name" value="JMJC"/>
    <property type="match status" value="1"/>
</dbReference>
<dbReference type="GO" id="GO:0008270">
    <property type="term" value="F:zinc ion binding"/>
    <property type="evidence" value="ECO:0007669"/>
    <property type="project" value="UniProtKB-KW"/>
</dbReference>
<dbReference type="PROSITE" id="PS51667">
    <property type="entry name" value="WRC"/>
    <property type="match status" value="1"/>
</dbReference>
<dbReference type="GO" id="GO:0000785">
    <property type="term" value="C:chromatin"/>
    <property type="evidence" value="ECO:0007669"/>
    <property type="project" value="TreeGrafter"/>
</dbReference>
<reference evidence="13" key="2">
    <citation type="submission" date="2021-03" db="UniProtKB">
        <authorList>
            <consortium name="EnsemblPlants"/>
        </authorList>
    </citation>
    <scope>IDENTIFICATION</scope>
</reference>
<organism evidence="13 14">
    <name type="scientific">Chenopodium quinoa</name>
    <name type="common">Quinoa</name>
    <dbReference type="NCBI Taxonomy" id="63459"/>
    <lineage>
        <taxon>Eukaryota</taxon>
        <taxon>Viridiplantae</taxon>
        <taxon>Streptophyta</taxon>
        <taxon>Embryophyta</taxon>
        <taxon>Tracheophyta</taxon>
        <taxon>Spermatophyta</taxon>
        <taxon>Magnoliopsida</taxon>
        <taxon>eudicotyledons</taxon>
        <taxon>Gunneridae</taxon>
        <taxon>Pentapetalae</taxon>
        <taxon>Caryophyllales</taxon>
        <taxon>Chenopodiaceae</taxon>
        <taxon>Chenopodioideae</taxon>
        <taxon>Atripliceae</taxon>
        <taxon>Chenopodium</taxon>
    </lineage>
</organism>
<comment type="caution">
    <text evidence="8">Lacks conserved residue(s) required for the propagation of feature annotation.</text>
</comment>
<keyword evidence="5" id="KW-0804">Transcription</keyword>
<evidence type="ECO:0000313" key="13">
    <source>
        <dbReference type="EnsemblPlants" id="AUR62006088-RA:cds"/>
    </source>
</evidence>
<keyword evidence="4" id="KW-0805">Transcription regulation</keyword>
<evidence type="ECO:0000256" key="5">
    <source>
        <dbReference type="ARBA" id="ARBA00023163"/>
    </source>
</evidence>
<dbReference type="Proteomes" id="UP000596660">
    <property type="component" value="Unplaced"/>
</dbReference>
<feature type="compositionally biased region" description="Basic residues" evidence="9">
    <location>
        <begin position="333"/>
        <end position="349"/>
    </location>
</feature>
<feature type="region of interest" description="Disordered" evidence="9">
    <location>
        <begin position="48"/>
        <end position="77"/>
    </location>
</feature>
<evidence type="ECO:0000256" key="1">
    <source>
        <dbReference type="ARBA" id="ARBA00004123"/>
    </source>
</evidence>
<dbReference type="Pfam" id="PF10497">
    <property type="entry name" value="zf-4CXXC_R1"/>
    <property type="match status" value="1"/>
</dbReference>
<feature type="domain" description="WRC" evidence="12">
    <location>
        <begin position="6"/>
        <end position="51"/>
    </location>
</feature>
<evidence type="ECO:0000256" key="4">
    <source>
        <dbReference type="ARBA" id="ARBA00023015"/>
    </source>
</evidence>
<dbReference type="EnsemblPlants" id="AUR62006088-RA">
    <property type="protein sequence ID" value="AUR62006088-RA:cds"/>
    <property type="gene ID" value="AUR62006088"/>
</dbReference>
<dbReference type="GO" id="GO:0032454">
    <property type="term" value="F:histone H3K9 demethylase activity"/>
    <property type="evidence" value="ECO:0007669"/>
    <property type="project" value="InterPro"/>
</dbReference>
<keyword evidence="14" id="KW-1185">Reference proteome</keyword>
<dbReference type="InterPro" id="IPR001841">
    <property type="entry name" value="Znf_RING"/>
</dbReference>
<keyword evidence="7" id="KW-0863">Zinc-finger</keyword>
<evidence type="ECO:0000256" key="9">
    <source>
        <dbReference type="SAM" id="MobiDB-lite"/>
    </source>
</evidence>
<dbReference type="Pfam" id="PF02373">
    <property type="entry name" value="JmjC"/>
    <property type="match status" value="1"/>
</dbReference>
<accession>A0A803L2J9</accession>
<evidence type="ECO:0008006" key="15">
    <source>
        <dbReference type="Google" id="ProtNLM"/>
    </source>
</evidence>
<dbReference type="InterPro" id="IPR003347">
    <property type="entry name" value="JmjC_dom"/>
</dbReference>
<dbReference type="GO" id="GO:0006357">
    <property type="term" value="P:regulation of transcription by RNA polymerase II"/>
    <property type="evidence" value="ECO:0007669"/>
    <property type="project" value="TreeGrafter"/>
</dbReference>
<proteinExistence type="inferred from homology"/>
<evidence type="ECO:0000256" key="2">
    <source>
        <dbReference type="ARBA" id="ARBA00006801"/>
    </source>
</evidence>
<dbReference type="Gene3D" id="2.60.120.650">
    <property type="entry name" value="Cupin"/>
    <property type="match status" value="2"/>
</dbReference>
<dbReference type="Gramene" id="AUR62006088-RA">
    <property type="protein sequence ID" value="AUR62006088-RA:cds"/>
    <property type="gene ID" value="AUR62006088"/>
</dbReference>
<evidence type="ECO:0000313" key="14">
    <source>
        <dbReference type="Proteomes" id="UP000596660"/>
    </source>
</evidence>
<sequence>MEIPAPEDGEICRRTGTPNWRCRERAIPGRSYCQKHYFLSVSRQLRRKSSPLEGGRESPARIIVGEENSSRSEPDFGINDGIALGEVGVGSYLNTLGGGGGEGSFGSQFTPVWTGGEASLLRIDTKGGNDNVILSELGGMGFKERVEGVAELVVNGGVGGNDNIALGEPRIDLEDGIVFGGGNDDVVLSKLSGMDIKEMEMRPMRVAEPAINGGMGGNDNANLGEPSTGLKEMVERVAEPAFNGGLEGNYYIPLGETGGGICRLGVQNDFITPGGGCVRRDENSNKPEILFSEVFEERKIENNAGTKMVGNFDGIDQGKLSEVGRKQMVGQGQKRKRGRPKGSKNKNKKMVVENQEQLRDDQIDYQNDGKQFGEMGVNFGGNDDIGKRVRQLFESDSEEDDQNKIQGFEEEIDEGLGNEEVPNVKEEMIMPKKKRGRAKGVKNKLKMGKNGGEVVSGEGIDDGGCALVSFEGSKRRKKNVIQDFLVEEVGGEVEKTVEKRARVKGLKLRRKKVIVVAKVEEEGLEKKVERRVRSIGSKNEEEDVVMVAEVGEEEGMKVEKRGRGRPKGSTKKKRKICRRGRVCGEGAEQVSEAGGEVVQVVRNEPDEPVGCGEGAEQVSEAGDEVVQVVRNEPADVGSKVRRRKKKRGRPRGLKNKRVILVDGVLPKVISSLPGGRGLVVQKDMELVDLPRHCGNEKVDGAEMLHESTIKEQKPQIKVSNYRLRARNMPEVAAGSRREHCSRCHQCRSEKNDIIACSFCKKKRYCFPCLIKWYPERTREEVREACPFCRGNCNCKICLQEKLVMKDRQRDIDRKVKLDRLLYLMCKINPILKCIQEEQRAELEVEARILGKPIKEEDIMKTRFDQDDRIYCDNCNTSIVNFHRSCPNSVCSYDLCISCCQELRSGLRSDDLEAGSSCRSTGGSLNHDITGNSQKHDADKMGNSKVFTVGNYLPPTGCGSMNINDSILCPQKGHGGCGLHILELRRVLELNWVDTVIESIDKVTIDYYLPETDFSQECLICLPTASDAQSIASERRKAASRLNMRDNFLYCPSVSSMNELNIDHFQRHWTQGEPVIVRDVLKEGSGLSWEPMVMWRAFRGAKKIMKEDTLNVKAIDCLDWCEVEIDIYHFFKGYLHGRNHSNGWPEILKLKDWPASNSFEECLPRHFAEFIMMLPYSDYTHPECGILNLVTKLPDGVPKPDLGPKTYIAYGYEEELGRGDSMTKLHCDISDAVNVLMHTTKVDISSCQQQIIHKLQNTYEAEGSVTADRSDTETKENLDVALNCSDAKEFSCADGAGAESTISHFLETPVSSDKCDNETNDNSGAGLNCSAAKEFPSADGDGSVSSVGQFPETSVSADQRDRETNENYDAILNCSAAKEFPSADGAGAVTSANHSLEVSCSGGEHELLSKKPDFDENKVGEGAIWDIFRREDVPKLLDYLKRHQQEFNHINNLPVKSVVHPIHDQTFYMTEIHKKQLKEEFGVEPWTFEQHLGEAVFIPAGCPHQALKGITVKRKEFDLGKERCWFQSTYTVDVIELSFGAQKSCIKVALDFVSPENVQECIRLTDEFRLLPKNHRSKEDKLEVKKMALYAASSALSEFRKLTTDFE</sequence>
<evidence type="ECO:0000256" key="8">
    <source>
        <dbReference type="PROSITE-ProRule" id="PRU01002"/>
    </source>
</evidence>
<dbReference type="SMART" id="SM00558">
    <property type="entry name" value="JmjC"/>
    <property type="match status" value="1"/>
</dbReference>
<dbReference type="GO" id="GO:0000118">
    <property type="term" value="C:histone deacetylase complex"/>
    <property type="evidence" value="ECO:0007669"/>
    <property type="project" value="TreeGrafter"/>
</dbReference>
<feature type="domain" description="JmjC" evidence="11">
    <location>
        <begin position="1169"/>
        <end position="1568"/>
    </location>
</feature>